<dbReference type="PANTHER" id="PTHR43340:SF1">
    <property type="entry name" value="HYPOXANTHINE PHOSPHORIBOSYLTRANSFERASE"/>
    <property type="match status" value="1"/>
</dbReference>
<comment type="catalytic activity">
    <reaction evidence="1">
        <text>GMP + diphosphate = guanine + 5-phospho-alpha-D-ribose 1-diphosphate</text>
        <dbReference type="Rhea" id="RHEA:25424"/>
        <dbReference type="ChEBI" id="CHEBI:16235"/>
        <dbReference type="ChEBI" id="CHEBI:33019"/>
        <dbReference type="ChEBI" id="CHEBI:58017"/>
        <dbReference type="ChEBI" id="CHEBI:58115"/>
        <dbReference type="EC" id="2.4.2.8"/>
    </reaction>
    <physiologicalReaction direction="right-to-left" evidence="1">
        <dbReference type="Rhea" id="RHEA:25426"/>
    </physiologicalReaction>
</comment>
<reference evidence="4 5" key="1">
    <citation type="submission" date="2024-01" db="EMBL/GenBank/DDBJ databases">
        <title>Novel species of the genus Luteimonas isolated from rivers.</title>
        <authorList>
            <person name="Lu H."/>
        </authorList>
    </citation>
    <scope>NUCLEOTIDE SEQUENCE [LARGE SCALE GENOMIC DNA]</scope>
    <source>
        <strain evidence="4 5">FXH3W</strain>
    </source>
</reference>
<dbReference type="CDD" id="cd06223">
    <property type="entry name" value="PRTases_typeI"/>
    <property type="match status" value="1"/>
</dbReference>
<dbReference type="RefSeq" id="WP_331703850.1">
    <property type="nucleotide sequence ID" value="NZ_JAZHBO010000002.1"/>
</dbReference>
<organism evidence="4 5">
    <name type="scientific">Aquilutibacter rugosus</name>
    <dbReference type="NCBI Taxonomy" id="3115820"/>
    <lineage>
        <taxon>Bacteria</taxon>
        <taxon>Pseudomonadati</taxon>
        <taxon>Pseudomonadota</taxon>
        <taxon>Gammaproteobacteria</taxon>
        <taxon>Lysobacterales</taxon>
        <taxon>Lysobacteraceae</taxon>
        <taxon>Aquilutibacter</taxon>
    </lineage>
</organism>
<dbReference type="InterPro" id="IPR029057">
    <property type="entry name" value="PRTase-like"/>
</dbReference>
<proteinExistence type="predicted"/>
<evidence type="ECO:0000259" key="3">
    <source>
        <dbReference type="Pfam" id="PF00156"/>
    </source>
</evidence>
<dbReference type="NCBIfam" id="NF006605">
    <property type="entry name" value="PRK09162.1"/>
    <property type="match status" value="1"/>
</dbReference>
<dbReference type="InterPro" id="IPR050408">
    <property type="entry name" value="HGPRT"/>
</dbReference>
<dbReference type="Proteomes" id="UP001356170">
    <property type="component" value="Unassembled WGS sequence"/>
</dbReference>
<dbReference type="EMBL" id="JAZHBO010000002">
    <property type="protein sequence ID" value="MEF2155865.1"/>
    <property type="molecule type" value="Genomic_DNA"/>
</dbReference>
<evidence type="ECO:0000313" key="5">
    <source>
        <dbReference type="Proteomes" id="UP001356170"/>
    </source>
</evidence>
<evidence type="ECO:0000313" key="4">
    <source>
        <dbReference type="EMBL" id="MEF2155865.1"/>
    </source>
</evidence>
<dbReference type="Gene3D" id="3.40.50.2020">
    <property type="match status" value="1"/>
</dbReference>
<dbReference type="SUPFAM" id="SSF53271">
    <property type="entry name" value="PRTase-like"/>
    <property type="match status" value="1"/>
</dbReference>
<accession>A0ABU7UZM1</accession>
<keyword evidence="4" id="KW-0328">Glycosyltransferase</keyword>
<comment type="catalytic activity">
    <reaction evidence="2">
        <text>IMP + diphosphate = hypoxanthine + 5-phospho-alpha-D-ribose 1-diphosphate</text>
        <dbReference type="Rhea" id="RHEA:17973"/>
        <dbReference type="ChEBI" id="CHEBI:17368"/>
        <dbReference type="ChEBI" id="CHEBI:33019"/>
        <dbReference type="ChEBI" id="CHEBI:58017"/>
        <dbReference type="ChEBI" id="CHEBI:58053"/>
        <dbReference type="EC" id="2.4.2.8"/>
    </reaction>
    <physiologicalReaction direction="right-to-left" evidence="2">
        <dbReference type="Rhea" id="RHEA:17975"/>
    </physiologicalReaction>
</comment>
<name>A0ABU7UZM1_9GAMM</name>
<comment type="caution">
    <text evidence="4">The sequence shown here is derived from an EMBL/GenBank/DDBJ whole genome shotgun (WGS) entry which is preliminary data.</text>
</comment>
<dbReference type="Pfam" id="PF00156">
    <property type="entry name" value="Pribosyltran"/>
    <property type="match status" value="1"/>
</dbReference>
<dbReference type="EC" id="2.4.2.8" evidence="4"/>
<feature type="domain" description="Phosphoribosyltransferase" evidence="3">
    <location>
        <begin position="21"/>
        <end position="172"/>
    </location>
</feature>
<keyword evidence="5" id="KW-1185">Reference proteome</keyword>
<sequence>MNNQHPLRDALPRSEIVVDRDTIHAGIQRIAEQIVNDYQDEVPIMLTVLHGGLPFAAFLSMAVGDLGLDMRFDYVHATRYRGETRGSDLVWKAKPTADVAGRRVLLTDDILDEGLTLLAVRDWLLEQGAKDVRIAALSVKNHDRAVPGLKADYIAVEVPDRYVFGFGMDYYEQGRNLPDIWALKD</sequence>
<evidence type="ECO:0000256" key="1">
    <source>
        <dbReference type="ARBA" id="ARBA00048811"/>
    </source>
</evidence>
<protein>
    <submittedName>
        <fullName evidence="4">Hypoxanthine-guanine phosphoribosyltransferase</fullName>
        <ecNumber evidence="4">2.4.2.8</ecNumber>
    </submittedName>
</protein>
<dbReference type="InterPro" id="IPR000836">
    <property type="entry name" value="PRTase_dom"/>
</dbReference>
<dbReference type="GO" id="GO:0016757">
    <property type="term" value="F:glycosyltransferase activity"/>
    <property type="evidence" value="ECO:0007669"/>
    <property type="project" value="UniProtKB-KW"/>
</dbReference>
<dbReference type="PANTHER" id="PTHR43340">
    <property type="entry name" value="HYPOXANTHINE-GUANINE PHOSPHORIBOSYLTRANSFERASE"/>
    <property type="match status" value="1"/>
</dbReference>
<keyword evidence="4" id="KW-0808">Transferase</keyword>
<gene>
    <name evidence="4" type="ORF">V3390_06405</name>
</gene>
<evidence type="ECO:0000256" key="2">
    <source>
        <dbReference type="ARBA" id="ARBA00049402"/>
    </source>
</evidence>